<organism evidence="2 3">
    <name type="scientific">Portunus trituberculatus</name>
    <name type="common">Swimming crab</name>
    <name type="synonym">Neptunus trituberculatus</name>
    <dbReference type="NCBI Taxonomy" id="210409"/>
    <lineage>
        <taxon>Eukaryota</taxon>
        <taxon>Metazoa</taxon>
        <taxon>Ecdysozoa</taxon>
        <taxon>Arthropoda</taxon>
        <taxon>Crustacea</taxon>
        <taxon>Multicrustacea</taxon>
        <taxon>Malacostraca</taxon>
        <taxon>Eumalacostraca</taxon>
        <taxon>Eucarida</taxon>
        <taxon>Decapoda</taxon>
        <taxon>Pleocyemata</taxon>
        <taxon>Brachyura</taxon>
        <taxon>Eubrachyura</taxon>
        <taxon>Portunoidea</taxon>
        <taxon>Portunidae</taxon>
        <taxon>Portuninae</taxon>
        <taxon>Portunus</taxon>
    </lineage>
</organism>
<sequence>MGVIATRAWLLLALTHSPPCFPATLACPATLSIPATLTHLLSSALALFSPHATQLCLHWSAILICFSALTLPSSSSFACTSFRLATLSFLIQRVENCLVLAGGLARRWPHSRKSHAGILTDPLGVGAKPETLPARLRRVSRRRVFGKSFFRVLCER</sequence>
<evidence type="ECO:0000313" key="2">
    <source>
        <dbReference type="EMBL" id="MPC32377.1"/>
    </source>
</evidence>
<gene>
    <name evidence="2" type="ORF">E2C01_025687</name>
</gene>
<dbReference type="EMBL" id="VSRR010002614">
    <property type="protein sequence ID" value="MPC32377.1"/>
    <property type="molecule type" value="Genomic_DNA"/>
</dbReference>
<dbReference type="AlphaFoldDB" id="A0A5B7EGD6"/>
<evidence type="ECO:0000313" key="3">
    <source>
        <dbReference type="Proteomes" id="UP000324222"/>
    </source>
</evidence>
<evidence type="ECO:0008006" key="4">
    <source>
        <dbReference type="Google" id="ProtNLM"/>
    </source>
</evidence>
<protein>
    <recommendedName>
        <fullName evidence="4">Secreted protein</fullName>
    </recommendedName>
</protein>
<dbReference type="Proteomes" id="UP000324222">
    <property type="component" value="Unassembled WGS sequence"/>
</dbReference>
<name>A0A5B7EGD6_PORTR</name>
<dbReference type="PROSITE" id="PS51257">
    <property type="entry name" value="PROKAR_LIPOPROTEIN"/>
    <property type="match status" value="1"/>
</dbReference>
<comment type="caution">
    <text evidence="2">The sequence shown here is derived from an EMBL/GenBank/DDBJ whole genome shotgun (WGS) entry which is preliminary data.</text>
</comment>
<accession>A0A5B7EGD6</accession>
<feature type="signal peptide" evidence="1">
    <location>
        <begin position="1"/>
        <end position="22"/>
    </location>
</feature>
<reference evidence="2 3" key="1">
    <citation type="submission" date="2019-05" db="EMBL/GenBank/DDBJ databases">
        <title>Another draft genome of Portunus trituberculatus and its Hox gene families provides insights of decapod evolution.</title>
        <authorList>
            <person name="Jeong J.-H."/>
            <person name="Song I."/>
            <person name="Kim S."/>
            <person name="Choi T."/>
            <person name="Kim D."/>
            <person name="Ryu S."/>
            <person name="Kim W."/>
        </authorList>
    </citation>
    <scope>NUCLEOTIDE SEQUENCE [LARGE SCALE GENOMIC DNA]</scope>
    <source>
        <tissue evidence="2">Muscle</tissue>
    </source>
</reference>
<evidence type="ECO:0000256" key="1">
    <source>
        <dbReference type="SAM" id="SignalP"/>
    </source>
</evidence>
<proteinExistence type="predicted"/>
<keyword evidence="1" id="KW-0732">Signal</keyword>
<keyword evidence="3" id="KW-1185">Reference proteome</keyword>
<feature type="chain" id="PRO_5022821575" description="Secreted protein" evidence="1">
    <location>
        <begin position="23"/>
        <end position="156"/>
    </location>
</feature>